<dbReference type="InterPro" id="IPR007712">
    <property type="entry name" value="RelE/ParE_toxin"/>
</dbReference>
<keyword evidence="3" id="KW-1185">Reference proteome</keyword>
<dbReference type="AlphaFoldDB" id="A0A556AIH1"/>
<keyword evidence="1" id="KW-1277">Toxin-antitoxin system</keyword>
<reference evidence="2 3" key="1">
    <citation type="submission" date="2019-07" db="EMBL/GenBank/DDBJ databases">
        <title>Qingshengfaniella alkalisoli gen. nov., sp. nov., isolated from saline soil.</title>
        <authorList>
            <person name="Xu L."/>
            <person name="Huang X.-X."/>
            <person name="Sun J.-Q."/>
        </authorList>
    </citation>
    <scope>NUCLEOTIDE SEQUENCE [LARGE SCALE GENOMIC DNA]</scope>
    <source>
        <strain evidence="2 3">DSM 27279</strain>
    </source>
</reference>
<evidence type="ECO:0000313" key="2">
    <source>
        <dbReference type="EMBL" id="TSH92688.1"/>
    </source>
</evidence>
<evidence type="ECO:0000313" key="3">
    <source>
        <dbReference type="Proteomes" id="UP000318405"/>
    </source>
</evidence>
<dbReference type="Proteomes" id="UP000318405">
    <property type="component" value="Unassembled WGS sequence"/>
</dbReference>
<dbReference type="Pfam" id="PF05016">
    <property type="entry name" value="ParE_toxin"/>
    <property type="match status" value="1"/>
</dbReference>
<gene>
    <name evidence="2" type="ORF">FOZ76_14830</name>
</gene>
<accession>A0A556AIH1</accession>
<protein>
    <submittedName>
        <fullName evidence="2">Type II toxin-antitoxin system RelE/ParE family toxin</fullName>
    </submittedName>
</protein>
<dbReference type="EMBL" id="VLTJ01000029">
    <property type="protein sequence ID" value="TSH92688.1"/>
    <property type="molecule type" value="Genomic_DNA"/>
</dbReference>
<dbReference type="OrthoDB" id="9798046at2"/>
<sequence length="109" mass="12616">MTVKVVILRSAQADLQDLRSYLVKKFGKATWQKSYAGIKEAVARIETRPQAGRMPDELATLNLMQYRQVLSGMNRIIYELRGDTAFVHIICDMRMDLRTLLMRRLLRAS</sequence>
<name>A0A556AIH1_9BURK</name>
<proteinExistence type="predicted"/>
<organism evidence="2 3">
    <name type="scientific">Verticiella sediminum</name>
    <dbReference type="NCBI Taxonomy" id="1247510"/>
    <lineage>
        <taxon>Bacteria</taxon>
        <taxon>Pseudomonadati</taxon>
        <taxon>Pseudomonadota</taxon>
        <taxon>Betaproteobacteria</taxon>
        <taxon>Burkholderiales</taxon>
        <taxon>Alcaligenaceae</taxon>
        <taxon>Verticiella</taxon>
    </lineage>
</organism>
<comment type="caution">
    <text evidence="2">The sequence shown here is derived from an EMBL/GenBank/DDBJ whole genome shotgun (WGS) entry which is preliminary data.</text>
</comment>
<evidence type="ECO:0000256" key="1">
    <source>
        <dbReference type="ARBA" id="ARBA00022649"/>
    </source>
</evidence>
<dbReference type="Gene3D" id="3.30.2310.20">
    <property type="entry name" value="RelE-like"/>
    <property type="match status" value="1"/>
</dbReference>
<dbReference type="InterPro" id="IPR035093">
    <property type="entry name" value="RelE/ParE_toxin_dom_sf"/>
</dbReference>
<dbReference type="RefSeq" id="WP_143949054.1">
    <property type="nucleotide sequence ID" value="NZ_BAABMB010000001.1"/>
</dbReference>